<dbReference type="Pfam" id="PF04229">
    <property type="entry name" value="GrpB"/>
    <property type="match status" value="1"/>
</dbReference>
<dbReference type="RefSeq" id="WP_188513330.1">
    <property type="nucleotide sequence ID" value="NZ_BMGD01000002.1"/>
</dbReference>
<evidence type="ECO:0008006" key="3">
    <source>
        <dbReference type="Google" id="ProtNLM"/>
    </source>
</evidence>
<evidence type="ECO:0000313" key="1">
    <source>
        <dbReference type="EMBL" id="GGB57477.1"/>
    </source>
</evidence>
<dbReference type="InterPro" id="IPR007344">
    <property type="entry name" value="GrpB/CoaE"/>
</dbReference>
<gene>
    <name evidence="1" type="ORF">GCM10010833_10270</name>
</gene>
<evidence type="ECO:0000313" key="2">
    <source>
        <dbReference type="Proteomes" id="UP000614261"/>
    </source>
</evidence>
<keyword evidence="2" id="KW-1185">Reference proteome</keyword>
<dbReference type="Gene3D" id="3.30.460.10">
    <property type="entry name" value="Beta Polymerase, domain 2"/>
    <property type="match status" value="1"/>
</dbReference>
<sequence length="171" mass="18743">MIEIVAHNTLWKQDFAAEANAVASALDLRLTTVHHIGSTAIAGILAKPVIDMLAVSPSLDALNTATPALTALGYQAMGAYGIEGRLYFRKDDAAGRRTHHLHGYAAGSPQIERHLAFRDYLRAHPDIAMQYSALKQQLIADDADYIEGKAPFVLATEAQALGWYRQQPRDY</sequence>
<dbReference type="InterPro" id="IPR043519">
    <property type="entry name" value="NT_sf"/>
</dbReference>
<accession>A0ABQ1J2T7</accession>
<proteinExistence type="predicted"/>
<dbReference type="SUPFAM" id="SSF81301">
    <property type="entry name" value="Nucleotidyltransferase"/>
    <property type="match status" value="1"/>
</dbReference>
<dbReference type="PANTHER" id="PTHR34822:SF1">
    <property type="entry name" value="GRPB FAMILY PROTEIN"/>
    <property type="match status" value="1"/>
</dbReference>
<dbReference type="EMBL" id="BMGD01000002">
    <property type="protein sequence ID" value="GGB57477.1"/>
    <property type="molecule type" value="Genomic_DNA"/>
</dbReference>
<dbReference type="PANTHER" id="PTHR34822">
    <property type="entry name" value="GRPB DOMAIN PROTEIN (AFU_ORTHOLOGUE AFUA_1G01530)"/>
    <property type="match status" value="1"/>
</dbReference>
<dbReference type="Proteomes" id="UP000614261">
    <property type="component" value="Unassembled WGS sequence"/>
</dbReference>
<organism evidence="1 2">
    <name type="scientific">Blastomonas aquatica</name>
    <dbReference type="NCBI Taxonomy" id="1510276"/>
    <lineage>
        <taxon>Bacteria</taxon>
        <taxon>Pseudomonadati</taxon>
        <taxon>Pseudomonadota</taxon>
        <taxon>Alphaproteobacteria</taxon>
        <taxon>Sphingomonadales</taxon>
        <taxon>Sphingomonadaceae</taxon>
        <taxon>Blastomonas</taxon>
    </lineage>
</organism>
<name>A0ABQ1J2T7_9SPHN</name>
<protein>
    <recommendedName>
        <fullName evidence="3">GrpB family protein</fullName>
    </recommendedName>
</protein>
<reference evidence="2" key="1">
    <citation type="journal article" date="2019" name="Int. J. Syst. Evol. Microbiol.">
        <title>The Global Catalogue of Microorganisms (GCM) 10K type strain sequencing project: providing services to taxonomists for standard genome sequencing and annotation.</title>
        <authorList>
            <consortium name="The Broad Institute Genomics Platform"/>
            <consortium name="The Broad Institute Genome Sequencing Center for Infectious Disease"/>
            <person name="Wu L."/>
            <person name="Ma J."/>
        </authorList>
    </citation>
    <scope>NUCLEOTIDE SEQUENCE [LARGE SCALE GENOMIC DNA]</scope>
    <source>
        <strain evidence="2">CGMCC 1.12851</strain>
    </source>
</reference>
<comment type="caution">
    <text evidence="1">The sequence shown here is derived from an EMBL/GenBank/DDBJ whole genome shotgun (WGS) entry which is preliminary data.</text>
</comment>